<sequence>MSLEYFQAPIGGVVIREPKSMITRTLLIVEGKGKGIVYDEQATQSLLDLQNPKKKSIRDQYIFQRQTPITHEASTRPSAQPEDDTSVNVVHDYSSLADSTNDAENVVDIEQSNSEADTKILYVEEVQGEEVSHIVALKERDVELDKVQARSDPCKTLNS</sequence>
<name>A0A699TX80_TANCI</name>
<gene>
    <name evidence="1" type="ORF">Tci_887494</name>
</gene>
<protein>
    <submittedName>
        <fullName evidence="1">Uncharacterized protein</fullName>
    </submittedName>
</protein>
<organism evidence="1">
    <name type="scientific">Tanacetum cinerariifolium</name>
    <name type="common">Dalmatian daisy</name>
    <name type="synonym">Chrysanthemum cinerariifolium</name>
    <dbReference type="NCBI Taxonomy" id="118510"/>
    <lineage>
        <taxon>Eukaryota</taxon>
        <taxon>Viridiplantae</taxon>
        <taxon>Streptophyta</taxon>
        <taxon>Embryophyta</taxon>
        <taxon>Tracheophyta</taxon>
        <taxon>Spermatophyta</taxon>
        <taxon>Magnoliopsida</taxon>
        <taxon>eudicotyledons</taxon>
        <taxon>Gunneridae</taxon>
        <taxon>Pentapetalae</taxon>
        <taxon>asterids</taxon>
        <taxon>campanulids</taxon>
        <taxon>Asterales</taxon>
        <taxon>Asteraceae</taxon>
        <taxon>Asteroideae</taxon>
        <taxon>Anthemideae</taxon>
        <taxon>Anthemidinae</taxon>
        <taxon>Tanacetum</taxon>
    </lineage>
</organism>
<reference evidence="1" key="1">
    <citation type="journal article" date="2019" name="Sci. Rep.">
        <title>Draft genome of Tanacetum cinerariifolium, the natural source of mosquito coil.</title>
        <authorList>
            <person name="Yamashiro T."/>
            <person name="Shiraishi A."/>
            <person name="Satake H."/>
            <person name="Nakayama K."/>
        </authorList>
    </citation>
    <scope>NUCLEOTIDE SEQUENCE</scope>
</reference>
<dbReference type="AlphaFoldDB" id="A0A699TX80"/>
<proteinExistence type="predicted"/>
<evidence type="ECO:0000313" key="1">
    <source>
        <dbReference type="EMBL" id="GFD15525.1"/>
    </source>
</evidence>
<comment type="caution">
    <text evidence="1">The sequence shown here is derived from an EMBL/GenBank/DDBJ whole genome shotgun (WGS) entry which is preliminary data.</text>
</comment>
<dbReference type="EMBL" id="BKCJ011287075">
    <property type="protein sequence ID" value="GFD15525.1"/>
    <property type="molecule type" value="Genomic_DNA"/>
</dbReference>
<accession>A0A699TX80</accession>